<accession>A0ABU8XUY7</accession>
<dbReference type="SMART" id="SM00858">
    <property type="entry name" value="SAF"/>
    <property type="match status" value="1"/>
</dbReference>
<keyword evidence="3 4" id="KW-0574">Periplasm</keyword>
<keyword evidence="6" id="KW-0282">Flagellum</keyword>
<dbReference type="EMBL" id="JBBLZC010000020">
    <property type="protein sequence ID" value="MEK0085010.1"/>
    <property type="molecule type" value="Genomic_DNA"/>
</dbReference>
<keyword evidence="2" id="KW-0732">Signal</keyword>
<comment type="caution">
    <text evidence="6">The sequence shown here is derived from an EMBL/GenBank/DDBJ whole genome shotgun (WGS) entry which is preliminary data.</text>
</comment>
<evidence type="ECO:0000256" key="1">
    <source>
        <dbReference type="ARBA" id="ARBA00004418"/>
    </source>
</evidence>
<dbReference type="PANTHER" id="PTHR36307">
    <property type="entry name" value="FLAGELLA BASAL BODY P-RING FORMATION PROTEIN FLGA"/>
    <property type="match status" value="1"/>
</dbReference>
<evidence type="ECO:0000313" key="6">
    <source>
        <dbReference type="EMBL" id="MEK0085010.1"/>
    </source>
</evidence>
<dbReference type="RefSeq" id="WP_418160858.1">
    <property type="nucleotide sequence ID" value="NZ_JBBLZC010000020.1"/>
</dbReference>
<keyword evidence="6" id="KW-0969">Cilium</keyword>
<keyword evidence="6" id="KW-0966">Cell projection</keyword>
<dbReference type="InterPro" id="IPR013974">
    <property type="entry name" value="SAF"/>
</dbReference>
<keyword evidence="4" id="KW-1005">Bacterial flagellum biogenesis</keyword>
<gene>
    <name evidence="6" type="primary">flgA</name>
    <name evidence="6" type="ORF">U1T56_17790</name>
</gene>
<protein>
    <recommendedName>
        <fullName evidence="4">Flagella basal body P-ring formation protein FlgA</fullName>
    </recommendedName>
</protein>
<name>A0ABU8XUY7_9PROT</name>
<evidence type="ECO:0000313" key="7">
    <source>
        <dbReference type="Proteomes" id="UP001375743"/>
    </source>
</evidence>
<comment type="subcellular location">
    <subcellularLocation>
        <location evidence="1 4">Periplasm</location>
    </subcellularLocation>
</comment>
<dbReference type="CDD" id="cd11614">
    <property type="entry name" value="SAF_CpaB_FlgA_like"/>
    <property type="match status" value="1"/>
</dbReference>
<feature type="domain" description="SAF" evidence="5">
    <location>
        <begin position="73"/>
        <end position="135"/>
    </location>
</feature>
<sequence length="201" mass="21534">MARAEPLSSVERRLEALVGIGAGQGRYIVDWTEAVPADSEVADLRWNPRERTVTASIKDGSGREVTGRVRLLAEVPTPIRPIPQGALVTAADLGIMDLDLLTAHRETVTDEAQVEGHAARRRLDPGRPILARDLKLVPAVERGQLVTIVAGTERVTVRAKAKALDAGEIGQSVRVQNVDSRMVTSGIVVERGLVDVSGGRS</sequence>
<evidence type="ECO:0000256" key="2">
    <source>
        <dbReference type="ARBA" id="ARBA00022729"/>
    </source>
</evidence>
<comment type="similarity">
    <text evidence="4">Belongs to the FlgA family.</text>
</comment>
<dbReference type="PANTHER" id="PTHR36307:SF1">
    <property type="entry name" value="FLAGELLA BASAL BODY P-RING FORMATION PROTEIN FLGA"/>
    <property type="match status" value="1"/>
</dbReference>
<organism evidence="6 7">
    <name type="scientific">Benzoatithermus flavus</name>
    <dbReference type="NCBI Taxonomy" id="3108223"/>
    <lineage>
        <taxon>Bacteria</taxon>
        <taxon>Pseudomonadati</taxon>
        <taxon>Pseudomonadota</taxon>
        <taxon>Alphaproteobacteria</taxon>
        <taxon>Geminicoccales</taxon>
        <taxon>Geminicoccaceae</taxon>
        <taxon>Benzoatithermus</taxon>
    </lineage>
</organism>
<dbReference type="InterPro" id="IPR039246">
    <property type="entry name" value="Flagellar_FlgA"/>
</dbReference>
<dbReference type="Proteomes" id="UP001375743">
    <property type="component" value="Unassembled WGS sequence"/>
</dbReference>
<dbReference type="Pfam" id="PF13144">
    <property type="entry name" value="ChapFlgA"/>
    <property type="match status" value="1"/>
</dbReference>
<evidence type="ECO:0000256" key="4">
    <source>
        <dbReference type="RuleBase" id="RU362063"/>
    </source>
</evidence>
<evidence type="ECO:0000256" key="3">
    <source>
        <dbReference type="ARBA" id="ARBA00022764"/>
    </source>
</evidence>
<dbReference type="InterPro" id="IPR017585">
    <property type="entry name" value="SAF_FlgA"/>
</dbReference>
<comment type="function">
    <text evidence="4">Involved in the assembly process of the P-ring formation. It may associate with FlgF on the rod constituting a structure essential for the P-ring assembly or may act as a modulator protein for the P-ring assembly.</text>
</comment>
<reference evidence="6 7" key="1">
    <citation type="submission" date="2024-01" db="EMBL/GenBank/DDBJ databases">
        <title>Multi-omics insights into the function and evolution of sodium benzoate biodegradation pathways in Benzoatithermus flavus gen. nov., sp. nov. from hot spring.</title>
        <authorList>
            <person name="Hu C.-J."/>
            <person name="Li W.-J."/>
        </authorList>
    </citation>
    <scope>NUCLEOTIDE SEQUENCE [LARGE SCALE GENOMIC DNA]</scope>
    <source>
        <strain evidence="6 7">SYSU G07066</strain>
    </source>
</reference>
<dbReference type="Gene3D" id="2.30.30.760">
    <property type="match status" value="1"/>
</dbReference>
<evidence type="ECO:0000259" key="5">
    <source>
        <dbReference type="SMART" id="SM00858"/>
    </source>
</evidence>
<dbReference type="NCBIfam" id="TIGR03170">
    <property type="entry name" value="flgA_cterm"/>
    <property type="match status" value="1"/>
</dbReference>
<keyword evidence="7" id="KW-1185">Reference proteome</keyword>
<proteinExistence type="inferred from homology"/>
<dbReference type="Gene3D" id="3.90.1210.10">
    <property type="entry name" value="Antifreeze-like/N-acetylneuraminic acid synthase C-terminal domain"/>
    <property type="match status" value="1"/>
</dbReference>